<accession>A0A024U7A4</accession>
<protein>
    <submittedName>
        <fullName evidence="2">Uncharacterized protein</fullName>
    </submittedName>
</protein>
<organism evidence="2">
    <name type="scientific">Aphanomyces invadans</name>
    <dbReference type="NCBI Taxonomy" id="157072"/>
    <lineage>
        <taxon>Eukaryota</taxon>
        <taxon>Sar</taxon>
        <taxon>Stramenopiles</taxon>
        <taxon>Oomycota</taxon>
        <taxon>Saprolegniomycetes</taxon>
        <taxon>Saprolegniales</taxon>
        <taxon>Verrucalvaceae</taxon>
        <taxon>Aphanomyces</taxon>
    </lineage>
</organism>
<dbReference type="VEuPathDB" id="FungiDB:H310_06972"/>
<evidence type="ECO:0000313" key="2">
    <source>
        <dbReference type="EMBL" id="ETW01458.1"/>
    </source>
</evidence>
<evidence type="ECO:0000256" key="1">
    <source>
        <dbReference type="SAM" id="MobiDB-lite"/>
    </source>
</evidence>
<dbReference type="AlphaFoldDB" id="A0A024U7A4"/>
<dbReference type="EMBL" id="KI913963">
    <property type="protein sequence ID" value="ETW01458.1"/>
    <property type="molecule type" value="Genomic_DNA"/>
</dbReference>
<proteinExistence type="predicted"/>
<feature type="region of interest" description="Disordered" evidence="1">
    <location>
        <begin position="1"/>
        <end position="26"/>
    </location>
</feature>
<name>A0A024U7A4_9STRA</name>
<reference evidence="2" key="1">
    <citation type="submission" date="2013-12" db="EMBL/GenBank/DDBJ databases">
        <title>The Genome Sequence of Aphanomyces invadans NJM9701.</title>
        <authorList>
            <consortium name="The Broad Institute Genomics Platform"/>
            <person name="Russ C."/>
            <person name="Tyler B."/>
            <person name="van West P."/>
            <person name="Dieguez-Uribeondo J."/>
            <person name="Young S.K."/>
            <person name="Zeng Q."/>
            <person name="Gargeya S."/>
            <person name="Fitzgerald M."/>
            <person name="Abouelleil A."/>
            <person name="Alvarado L."/>
            <person name="Chapman S.B."/>
            <person name="Gainer-Dewar J."/>
            <person name="Goldberg J."/>
            <person name="Griggs A."/>
            <person name="Gujja S."/>
            <person name="Hansen M."/>
            <person name="Howarth C."/>
            <person name="Imamovic A."/>
            <person name="Ireland A."/>
            <person name="Larimer J."/>
            <person name="McCowan C."/>
            <person name="Murphy C."/>
            <person name="Pearson M."/>
            <person name="Poon T.W."/>
            <person name="Priest M."/>
            <person name="Roberts A."/>
            <person name="Saif S."/>
            <person name="Shea T."/>
            <person name="Sykes S."/>
            <person name="Wortman J."/>
            <person name="Nusbaum C."/>
            <person name="Birren B."/>
        </authorList>
    </citation>
    <scope>NUCLEOTIDE SEQUENCE [LARGE SCALE GENOMIC DNA]</scope>
    <source>
        <strain evidence="2">NJM9701</strain>
    </source>
</reference>
<dbReference type="GeneID" id="20084022"/>
<sequence>MVRQLLKHSVPSTHPTTTCRHSHWTSPHEWGQRRSVYEAALAVGQAILTSGEGTLASVLNNQPASDQLVESGTPVSQTYKRGVLSVWPGLVDYAVAAVGCATVGGGACAMASRIAYPKVMVMCSRIEENTDVAGNDFSSGGRPSVADC</sequence>
<gene>
    <name evidence="2" type="ORF">H310_06972</name>
</gene>
<feature type="compositionally biased region" description="Polar residues" evidence="1">
    <location>
        <begin position="10"/>
        <end position="19"/>
    </location>
</feature>
<dbReference type="RefSeq" id="XP_008870456.1">
    <property type="nucleotide sequence ID" value="XM_008872234.1"/>
</dbReference>